<dbReference type="Proteomes" id="UP000001844">
    <property type="component" value="Chromosome"/>
</dbReference>
<keyword evidence="4 6" id="KW-0687">Ribonucleoprotein</keyword>
<dbReference type="InterPro" id="IPR043141">
    <property type="entry name" value="Ribosomal_uL10-like_sf"/>
</dbReference>
<keyword evidence="6" id="KW-0694">RNA-binding</keyword>
<protein>
    <recommendedName>
        <fullName evidence="5 6">Large ribosomal subunit protein uL10</fullName>
    </recommendedName>
</protein>
<dbReference type="KEGG" id="nhl:Nhal_2376"/>
<dbReference type="InterPro" id="IPR047865">
    <property type="entry name" value="Ribosomal_uL10_bac_type"/>
</dbReference>
<keyword evidence="3 6" id="KW-0689">Ribosomal protein</keyword>
<dbReference type="InterPro" id="IPR001790">
    <property type="entry name" value="Ribosomal_uL10"/>
</dbReference>
<dbReference type="GO" id="GO:0003735">
    <property type="term" value="F:structural constituent of ribosome"/>
    <property type="evidence" value="ECO:0007669"/>
    <property type="project" value="InterPro"/>
</dbReference>
<sequence length="186" mass="20296">MWQKLIKEAIRLSLNLEAKKAVVAEVAAVASQAHSAVAAEYRGLTVAEMTKLRTAAREGKVYLRVVRNTLASRALEGTEFECMRDGLRGPLMLAFSREDPSAAARLIRDFGKEHAKLVVKMGCLGGRLLPPEQVKALAEMPTKEQSIAMLMGVLQAPISKFVRTLAEPTAKLVRTVAAVRDQKQAT</sequence>
<dbReference type="SUPFAM" id="SSF160369">
    <property type="entry name" value="Ribosomal protein L10-like"/>
    <property type="match status" value="1"/>
</dbReference>
<comment type="similarity">
    <text evidence="2 6">Belongs to the universal ribosomal protein uL10 family.</text>
</comment>
<evidence type="ECO:0000256" key="3">
    <source>
        <dbReference type="ARBA" id="ARBA00022980"/>
    </source>
</evidence>
<comment type="function">
    <text evidence="1 6">Forms part of the ribosomal stalk, playing a central role in the interaction of the ribosome with GTP-bound translation factors.</text>
</comment>
<evidence type="ECO:0000256" key="6">
    <source>
        <dbReference type="HAMAP-Rule" id="MF_00362"/>
    </source>
</evidence>
<dbReference type="GO" id="GO:0070180">
    <property type="term" value="F:large ribosomal subunit rRNA binding"/>
    <property type="evidence" value="ECO:0007669"/>
    <property type="project" value="UniProtKB-UniRule"/>
</dbReference>
<dbReference type="STRING" id="472759.Nhal_2376"/>
<evidence type="ECO:0000256" key="2">
    <source>
        <dbReference type="ARBA" id="ARBA00008889"/>
    </source>
</evidence>
<gene>
    <name evidence="6" type="primary">rplJ</name>
    <name evidence="7" type="ordered locus">Nhal_2376</name>
</gene>
<evidence type="ECO:0000313" key="8">
    <source>
        <dbReference type="Proteomes" id="UP000001844"/>
    </source>
</evidence>
<proteinExistence type="inferred from homology"/>
<dbReference type="Gene3D" id="6.10.250.290">
    <property type="match status" value="1"/>
</dbReference>
<evidence type="ECO:0000313" key="7">
    <source>
        <dbReference type="EMBL" id="ADE15464.1"/>
    </source>
</evidence>
<dbReference type="InterPro" id="IPR002363">
    <property type="entry name" value="Ribosomal_uL10_CS_bac"/>
</dbReference>
<comment type="subunit">
    <text evidence="6">Part of the ribosomal stalk of the 50S ribosomal subunit. The N-terminus interacts with L11 and the large rRNA to form the base of the stalk. The C-terminus forms an elongated spine to which L12 dimers bind in a sequential fashion forming a multimeric L10(L12)X complex.</text>
</comment>
<keyword evidence="8" id="KW-1185">Reference proteome</keyword>
<dbReference type="AlphaFoldDB" id="D5BVN5"/>
<dbReference type="GO" id="GO:0015934">
    <property type="term" value="C:large ribosomal subunit"/>
    <property type="evidence" value="ECO:0007669"/>
    <property type="project" value="InterPro"/>
</dbReference>
<dbReference type="CDD" id="cd05797">
    <property type="entry name" value="Ribosomal_L10"/>
    <property type="match status" value="1"/>
</dbReference>
<dbReference type="GO" id="GO:0006412">
    <property type="term" value="P:translation"/>
    <property type="evidence" value="ECO:0007669"/>
    <property type="project" value="UniProtKB-UniRule"/>
</dbReference>
<dbReference type="HAMAP" id="MF_00362">
    <property type="entry name" value="Ribosomal_uL10"/>
    <property type="match status" value="1"/>
</dbReference>
<dbReference type="PROSITE" id="PS01109">
    <property type="entry name" value="RIBOSOMAL_L10"/>
    <property type="match status" value="1"/>
</dbReference>
<evidence type="ECO:0000256" key="5">
    <source>
        <dbReference type="ARBA" id="ARBA00035202"/>
    </source>
</evidence>
<dbReference type="Pfam" id="PF00466">
    <property type="entry name" value="Ribosomal_L10"/>
    <property type="match status" value="1"/>
</dbReference>
<dbReference type="Gene3D" id="3.30.70.1730">
    <property type="match status" value="1"/>
</dbReference>
<reference evidence="8" key="1">
    <citation type="submission" date="2010-04" db="EMBL/GenBank/DDBJ databases">
        <title>Complete genome sequence of Nitrosococcus halophilus Nc4, a salt-adapted, aerobic obligate ammonia-oxidizing sulfur purple bacterium.</title>
        <authorList>
            <consortium name="US DOE Joint Genome Institute"/>
            <person name="Campbell M.A."/>
            <person name="Malfatti S.A."/>
            <person name="Chain P.S.G."/>
            <person name="Heidelberg J.F."/>
            <person name="Ward B.B."/>
            <person name="Klotz M.G."/>
        </authorList>
    </citation>
    <scope>NUCLEOTIDE SEQUENCE [LARGE SCALE GENOMIC DNA]</scope>
    <source>
        <strain evidence="8">Nc4</strain>
    </source>
</reference>
<dbReference type="PANTHER" id="PTHR11560">
    <property type="entry name" value="39S RIBOSOMAL PROTEIN L10, MITOCHONDRIAL"/>
    <property type="match status" value="1"/>
</dbReference>
<name>D5BVN5_NITHN</name>
<dbReference type="EMBL" id="CP001798">
    <property type="protein sequence ID" value="ADE15464.1"/>
    <property type="molecule type" value="Genomic_DNA"/>
</dbReference>
<evidence type="ECO:0000256" key="4">
    <source>
        <dbReference type="ARBA" id="ARBA00023274"/>
    </source>
</evidence>
<accession>D5BVN5</accession>
<dbReference type="HOGENOM" id="CLU_092227_0_1_6"/>
<dbReference type="InterPro" id="IPR022973">
    <property type="entry name" value="Ribosomal_uL10_bac"/>
</dbReference>
<evidence type="ECO:0000256" key="1">
    <source>
        <dbReference type="ARBA" id="ARBA00002633"/>
    </source>
</evidence>
<keyword evidence="6" id="KW-0699">rRNA-binding</keyword>
<organism evidence="7 8">
    <name type="scientific">Nitrosococcus halophilus (strain Nc4)</name>
    <dbReference type="NCBI Taxonomy" id="472759"/>
    <lineage>
        <taxon>Bacteria</taxon>
        <taxon>Pseudomonadati</taxon>
        <taxon>Pseudomonadota</taxon>
        <taxon>Gammaproteobacteria</taxon>
        <taxon>Chromatiales</taxon>
        <taxon>Chromatiaceae</taxon>
        <taxon>Nitrosococcus</taxon>
    </lineage>
</organism>
<dbReference type="eggNOG" id="COG0244">
    <property type="taxonomic scope" value="Bacteria"/>
</dbReference>
<dbReference type="NCBIfam" id="NF000955">
    <property type="entry name" value="PRK00099.1-1"/>
    <property type="match status" value="1"/>
</dbReference>